<evidence type="ECO:0000313" key="2">
    <source>
        <dbReference type="Proteomes" id="UP001239462"/>
    </source>
</evidence>
<dbReference type="Proteomes" id="UP001239462">
    <property type="component" value="Unassembled WGS sequence"/>
</dbReference>
<protein>
    <submittedName>
        <fullName evidence="1">Uncharacterized protein</fullName>
    </submittedName>
</protein>
<name>A0ABT7PHZ1_9BACT</name>
<comment type="caution">
    <text evidence="1">The sequence shown here is derived from an EMBL/GenBank/DDBJ whole genome shotgun (WGS) entry which is preliminary data.</text>
</comment>
<organism evidence="1 2">
    <name type="scientific">Roseiconus lacunae</name>
    <dbReference type="NCBI Taxonomy" id="2605694"/>
    <lineage>
        <taxon>Bacteria</taxon>
        <taxon>Pseudomonadati</taxon>
        <taxon>Planctomycetota</taxon>
        <taxon>Planctomycetia</taxon>
        <taxon>Pirellulales</taxon>
        <taxon>Pirellulaceae</taxon>
        <taxon>Roseiconus</taxon>
    </lineage>
</organism>
<sequence length="422" mass="45214">MKPNKFIPSTNCPCETGGCIAAFVPSFTVGPGGTVTDNGGGSFTIDGDVDINGINAEAYQIDLVLDSGSFELTIGGDTVGASADDQTITANALTARTGFTSRVGYDLELNVVHIRATPDFIAIYALGNYGEACLTIDRNGTDPPTTITGSWDSAEVAVISLQSSEVIGTGDEISGYTITQDCWSPPIQTYTASSNNYNYEIAKRVSQDHAYIDDPNHLEDLWIAEAEITGVDFFPFTPSGGWAAPGQRPHASGYIGGGQGWNNTYEWRRMPTPQHISSISGGSLIGSCGASRLRNADFAGPYDYYPSFARWNVEVPGTNCSGSTLLDWYAGQNWPSVVTNLYPKPKYVQTLSIIAQIFAACTSQFAYYEASGTAIHYHDVNDVLSEITGSVTAEFSYQSKDPGCFDPPASPPDDDVTLEWSL</sequence>
<dbReference type="EMBL" id="JASZZN010000006">
    <property type="protein sequence ID" value="MDM4015866.1"/>
    <property type="molecule type" value="Genomic_DNA"/>
</dbReference>
<evidence type="ECO:0000313" key="1">
    <source>
        <dbReference type="EMBL" id="MDM4015866.1"/>
    </source>
</evidence>
<dbReference type="RefSeq" id="WP_289163414.1">
    <property type="nucleotide sequence ID" value="NZ_JASZZN010000006.1"/>
</dbReference>
<gene>
    <name evidence="1" type="ORF">QTN89_10525</name>
</gene>
<reference evidence="1 2" key="1">
    <citation type="submission" date="2023-06" db="EMBL/GenBank/DDBJ databases">
        <title>Roseiconus lacunae JC819 isolated from Gulf of Mannar region, Tamil Nadu.</title>
        <authorList>
            <person name="Pk S."/>
            <person name="Ch S."/>
            <person name="Ch V.R."/>
        </authorList>
    </citation>
    <scope>NUCLEOTIDE SEQUENCE [LARGE SCALE GENOMIC DNA]</scope>
    <source>
        <strain evidence="1 2">JC819</strain>
    </source>
</reference>
<keyword evidence="2" id="KW-1185">Reference proteome</keyword>
<proteinExistence type="predicted"/>
<accession>A0ABT7PHZ1</accession>